<evidence type="ECO:0000259" key="1">
    <source>
        <dbReference type="PROSITE" id="PS51340"/>
    </source>
</evidence>
<dbReference type="InterPro" id="IPR011037">
    <property type="entry name" value="Pyrv_Knase-like_insert_dom_sf"/>
</dbReference>
<organism evidence="2 3">
    <name type="scientific">Pontibacillus salicampi</name>
    <dbReference type="NCBI Taxonomy" id="1449801"/>
    <lineage>
        <taxon>Bacteria</taxon>
        <taxon>Bacillati</taxon>
        <taxon>Bacillota</taxon>
        <taxon>Bacilli</taxon>
        <taxon>Bacillales</taxon>
        <taxon>Bacillaceae</taxon>
        <taxon>Pontibacillus</taxon>
    </lineage>
</organism>
<dbReference type="InterPro" id="IPR052353">
    <property type="entry name" value="Benzoxazolinone_Detox_Enz"/>
</dbReference>
<dbReference type="Pfam" id="PF03473">
    <property type="entry name" value="MOSC"/>
    <property type="match status" value="1"/>
</dbReference>
<dbReference type="PANTHER" id="PTHR30212">
    <property type="entry name" value="PROTEIN YIIM"/>
    <property type="match status" value="1"/>
</dbReference>
<dbReference type="PROSITE" id="PS51340">
    <property type="entry name" value="MOSC"/>
    <property type="match status" value="1"/>
</dbReference>
<proteinExistence type="predicted"/>
<reference evidence="2 3" key="1">
    <citation type="submission" date="2024-09" db="EMBL/GenBank/DDBJ databases">
        <authorList>
            <person name="Sun Q."/>
            <person name="Mori K."/>
        </authorList>
    </citation>
    <scope>NUCLEOTIDE SEQUENCE [LARGE SCALE GENOMIC DNA]</scope>
    <source>
        <strain evidence="2 3">NCAIM B.02529</strain>
    </source>
</reference>
<accession>A0ABV6LMS7</accession>
<feature type="domain" description="MOSC" evidence="1">
    <location>
        <begin position="32"/>
        <end position="166"/>
    </location>
</feature>
<dbReference type="Proteomes" id="UP001589836">
    <property type="component" value="Unassembled WGS sequence"/>
</dbReference>
<name>A0ABV6LMS7_9BACI</name>
<dbReference type="InterPro" id="IPR005302">
    <property type="entry name" value="MoCF_Sase_C"/>
</dbReference>
<comment type="caution">
    <text evidence="2">The sequence shown here is derived from an EMBL/GenBank/DDBJ whole genome shotgun (WGS) entry which is preliminary data.</text>
</comment>
<dbReference type="InterPro" id="IPR005163">
    <property type="entry name" value="Tri_helical_YiiM-like"/>
</dbReference>
<sequence>MGEKYTIVSMHVGGPKQVVRNGEELYTSFLKAPTTKRIALTETGLVGDGQAVTEHHGGEEKAVCVYPYSHYHYWEKTLGKTMDYPSFGENITVKGLTEENVYLGDIFQWGDAIVQVNQPRKPCNRISFVHQEKTLTKQVMQTGFTGFYMRVIEPGEVSAGDVLERVEQHHEQVSIALVNQTLYFDRKNEAALRSILKVDAIASTLQEQVEKRLKSVVDTI</sequence>
<dbReference type="PANTHER" id="PTHR30212:SF4">
    <property type="entry name" value="MOSC DOMAIN-CONTAINING PROTEIN"/>
    <property type="match status" value="1"/>
</dbReference>
<evidence type="ECO:0000313" key="2">
    <source>
        <dbReference type="EMBL" id="MFC0523573.1"/>
    </source>
</evidence>
<gene>
    <name evidence="2" type="ORF">ACFFGV_08240</name>
</gene>
<dbReference type="Gene3D" id="2.40.33.20">
    <property type="entry name" value="PK beta-barrel domain-like"/>
    <property type="match status" value="1"/>
</dbReference>
<dbReference type="EMBL" id="JBHLTP010000005">
    <property type="protein sequence ID" value="MFC0523573.1"/>
    <property type="molecule type" value="Genomic_DNA"/>
</dbReference>
<protein>
    <submittedName>
        <fullName evidence="2">MOSC domain-containing protein</fullName>
    </submittedName>
</protein>
<dbReference type="Pfam" id="PF03475">
    <property type="entry name" value="YiiM_3-alpha"/>
    <property type="match status" value="1"/>
</dbReference>
<keyword evidence="3" id="KW-1185">Reference proteome</keyword>
<dbReference type="SUPFAM" id="SSF50800">
    <property type="entry name" value="PK beta-barrel domain-like"/>
    <property type="match status" value="1"/>
</dbReference>
<evidence type="ECO:0000313" key="3">
    <source>
        <dbReference type="Proteomes" id="UP001589836"/>
    </source>
</evidence>
<dbReference type="RefSeq" id="WP_377346544.1">
    <property type="nucleotide sequence ID" value="NZ_JBHLTP010000005.1"/>
</dbReference>